<sequence>MLTVGGKRFYQFGPNNTRDIVDSTNIIVFFAENMIEPLRAASTWSIFEMTAIIAFSTVFPNARMIGCMFHLAQSVQRKLDSSCFASEYTTNLVVKRYAQALNGLNGIISMCQSNFLARIMSSNLRSAD</sequence>
<dbReference type="Proteomes" id="UP000192639">
    <property type="component" value="Unassembled WGS sequence"/>
</dbReference>
<evidence type="ECO:0000313" key="2">
    <source>
        <dbReference type="Proteomes" id="UP000192639"/>
    </source>
</evidence>
<dbReference type="OrthoDB" id="10029846at2759"/>
<keyword evidence="2" id="KW-1185">Reference proteome</keyword>
<reference evidence="1 2" key="1">
    <citation type="journal article" date="2017" name="Environ. Microbiol.">
        <title>Decay of the glycolytic pathway and adaptation to intranuclear parasitism within Enterocytozoonidae microsporidia.</title>
        <authorList>
            <person name="Wiredu Boakye D."/>
            <person name="Jaroenlak P."/>
            <person name="Prachumwat A."/>
            <person name="Williams T.A."/>
            <person name="Bateman K.S."/>
            <person name="Itsathitphaisarn O."/>
            <person name="Sritunyalucksana K."/>
            <person name="Paszkiewicz K.H."/>
            <person name="Moore K.A."/>
            <person name="Stentiford G.D."/>
            <person name="Williams B.A."/>
        </authorList>
    </citation>
    <scope>NUCLEOTIDE SEQUENCE [LARGE SCALE GENOMIC DNA]</scope>
    <source>
        <strain evidence="1 2">GB1</strain>
    </source>
</reference>
<name>A0A1Y1S6Y2_9MICR</name>
<evidence type="ECO:0000313" key="1">
    <source>
        <dbReference type="EMBL" id="ORD93918.1"/>
    </source>
</evidence>
<comment type="caution">
    <text evidence="1">The sequence shown here is derived from an EMBL/GenBank/DDBJ whole genome shotgun (WGS) entry which is preliminary data.</text>
</comment>
<accession>A0A1Y1S6Y2</accession>
<proteinExistence type="predicted"/>
<evidence type="ECO:0008006" key="3">
    <source>
        <dbReference type="Google" id="ProtNLM"/>
    </source>
</evidence>
<gene>
    <name evidence="1" type="ORF">ECANGB1_1369</name>
</gene>
<protein>
    <recommendedName>
        <fullName evidence="3">MULE transposase domain-containing protein</fullName>
    </recommendedName>
</protein>
<dbReference type="VEuPathDB" id="MicrosporidiaDB:ECANGB1_1369"/>
<dbReference type="EMBL" id="LWDP01000039">
    <property type="protein sequence ID" value="ORD93918.1"/>
    <property type="molecule type" value="Genomic_DNA"/>
</dbReference>
<organism evidence="1 2">
    <name type="scientific">Enterospora canceri</name>
    <dbReference type="NCBI Taxonomy" id="1081671"/>
    <lineage>
        <taxon>Eukaryota</taxon>
        <taxon>Fungi</taxon>
        <taxon>Fungi incertae sedis</taxon>
        <taxon>Microsporidia</taxon>
        <taxon>Enterocytozoonidae</taxon>
        <taxon>Enterospora</taxon>
    </lineage>
</organism>
<dbReference type="AlphaFoldDB" id="A0A1Y1S6Y2"/>